<keyword evidence="5" id="KW-0998">Cell outer membrane</keyword>
<name>A0A4U0NYI0_9SPHI</name>
<comment type="subcellular location">
    <subcellularLocation>
        <location evidence="1">Cell outer membrane</location>
    </subcellularLocation>
</comment>
<dbReference type="Pfam" id="PF07980">
    <property type="entry name" value="SusD_RagB"/>
    <property type="match status" value="1"/>
</dbReference>
<proteinExistence type="inferred from homology"/>
<protein>
    <submittedName>
        <fullName evidence="8">RagB/SusD family nutrient uptake outer membrane protein</fullName>
    </submittedName>
</protein>
<evidence type="ECO:0000256" key="2">
    <source>
        <dbReference type="ARBA" id="ARBA00006275"/>
    </source>
</evidence>
<evidence type="ECO:0000256" key="1">
    <source>
        <dbReference type="ARBA" id="ARBA00004442"/>
    </source>
</evidence>
<dbReference type="RefSeq" id="WP_136901862.1">
    <property type="nucleotide sequence ID" value="NZ_SUME01000005.1"/>
</dbReference>
<evidence type="ECO:0000313" key="9">
    <source>
        <dbReference type="Proteomes" id="UP000306808"/>
    </source>
</evidence>
<keyword evidence="3" id="KW-0732">Signal</keyword>
<dbReference type="Proteomes" id="UP000306808">
    <property type="component" value="Unassembled WGS sequence"/>
</dbReference>
<sequence>MRKPILIFSVLILLFTSCKKGFLDVSSDSKYEADYVFGNKEEINRVLTAVYASLMSNDTYGNAYFNTFALNSDVEFSTFSSELPNVNGEEFRAFDGAQHGPSVQRFWNKQYEGIERANIFIEGIQNSPAFNKNDKDLTQMLGEAKVLRAMFYHDLVVMFGDIPFNTQPSMNLKSAFVIPIRDRNEILSFLIEDLRGVASGMKYAHQTSEGESGTEFGIERVSKAFCYGMIARMALTRGGYALYPEGTIGAMKRMADYKDYYRIAMQYADSVISSGMHNLGKSYRNVFIDQTNNIVTNNDDPMFEIPFLRNGSSNLGFVTGGAVGSTEGVTNHVWGGVNGGMRLNAFYAYSFDRKDIRKDYTVGYWNYDAAGQPQVLTDYTLYNNKWSKLWADAGRALGNQSAGNTGINLPYMRYADVLLMFAEAVNEVEDGLNGSNGAKALDAFKQVRRRAFIVDDHDEKVESYTNTVAASKESFFNAIVQERKWEFGGENMRWKDLVRWNLYAKVVYDSFKEYLIVASMGGGDFMEGSEDYQTLPFNKFFRRIPNPGDKNIYPNTALPIIEFYNPWEATLHPGTGWETATQYVWYNEDTSMPRAQILYSFRGYIKGGPGGNWESLNRNNLPPVRYILPFPNQAIQLSNGAYKNQYGY</sequence>
<comment type="similarity">
    <text evidence="2">Belongs to the SusD family.</text>
</comment>
<evidence type="ECO:0000259" key="6">
    <source>
        <dbReference type="Pfam" id="PF07980"/>
    </source>
</evidence>
<comment type="caution">
    <text evidence="8">The sequence shown here is derived from an EMBL/GenBank/DDBJ whole genome shotgun (WGS) entry which is preliminary data.</text>
</comment>
<evidence type="ECO:0000256" key="4">
    <source>
        <dbReference type="ARBA" id="ARBA00023136"/>
    </source>
</evidence>
<dbReference type="EMBL" id="SUME01000005">
    <property type="protein sequence ID" value="TJZ59921.1"/>
    <property type="molecule type" value="Genomic_DNA"/>
</dbReference>
<reference evidence="8 9" key="1">
    <citation type="submission" date="2019-04" db="EMBL/GenBank/DDBJ databases">
        <title>Sphingobacterium olei sp. nov., isolated from oil-contaminated soil.</title>
        <authorList>
            <person name="Liu B."/>
        </authorList>
    </citation>
    <scope>NUCLEOTIDE SEQUENCE [LARGE SCALE GENOMIC DNA]</scope>
    <source>
        <strain evidence="8 9">HAL-9</strain>
    </source>
</reference>
<dbReference type="AlphaFoldDB" id="A0A4U0NYI0"/>
<dbReference type="GO" id="GO:0009279">
    <property type="term" value="C:cell outer membrane"/>
    <property type="evidence" value="ECO:0007669"/>
    <property type="project" value="UniProtKB-SubCell"/>
</dbReference>
<keyword evidence="4" id="KW-0472">Membrane</keyword>
<dbReference type="InterPro" id="IPR011990">
    <property type="entry name" value="TPR-like_helical_dom_sf"/>
</dbReference>
<dbReference type="PROSITE" id="PS51257">
    <property type="entry name" value="PROKAR_LIPOPROTEIN"/>
    <property type="match status" value="1"/>
</dbReference>
<dbReference type="InterPro" id="IPR012944">
    <property type="entry name" value="SusD_RagB_dom"/>
</dbReference>
<dbReference type="Pfam" id="PF14322">
    <property type="entry name" value="SusD-like_3"/>
    <property type="match status" value="1"/>
</dbReference>
<dbReference type="SUPFAM" id="SSF48452">
    <property type="entry name" value="TPR-like"/>
    <property type="match status" value="1"/>
</dbReference>
<accession>A0A4U0NYI0</accession>
<feature type="domain" description="RagB/SusD" evidence="6">
    <location>
        <begin position="358"/>
        <end position="648"/>
    </location>
</feature>
<dbReference type="OrthoDB" id="5694214at2"/>
<dbReference type="Gene3D" id="1.25.40.390">
    <property type="match status" value="1"/>
</dbReference>
<organism evidence="8 9">
    <name type="scientific">Sphingobacterium olei</name>
    <dbReference type="NCBI Taxonomy" id="2571155"/>
    <lineage>
        <taxon>Bacteria</taxon>
        <taxon>Pseudomonadati</taxon>
        <taxon>Bacteroidota</taxon>
        <taxon>Sphingobacteriia</taxon>
        <taxon>Sphingobacteriales</taxon>
        <taxon>Sphingobacteriaceae</taxon>
        <taxon>Sphingobacterium</taxon>
    </lineage>
</organism>
<evidence type="ECO:0000256" key="5">
    <source>
        <dbReference type="ARBA" id="ARBA00023237"/>
    </source>
</evidence>
<dbReference type="InterPro" id="IPR033985">
    <property type="entry name" value="SusD-like_N"/>
</dbReference>
<gene>
    <name evidence="8" type="ORF">FAZ15_13600</name>
</gene>
<evidence type="ECO:0000256" key="3">
    <source>
        <dbReference type="ARBA" id="ARBA00022729"/>
    </source>
</evidence>
<keyword evidence="9" id="KW-1185">Reference proteome</keyword>
<feature type="domain" description="SusD-like N-terminal" evidence="7">
    <location>
        <begin position="22"/>
        <end position="173"/>
    </location>
</feature>
<evidence type="ECO:0000313" key="8">
    <source>
        <dbReference type="EMBL" id="TJZ59921.1"/>
    </source>
</evidence>
<evidence type="ECO:0000259" key="7">
    <source>
        <dbReference type="Pfam" id="PF14322"/>
    </source>
</evidence>